<sequence length="390" mass="43817">MIYVGIDIAKDKHDCYIVTSDGVLISDNLRITNTLEGFNTLYSIISSNCQVASDVRIGLESTGHYGINLENFLRTKGYQLTVFNPLAVASFRKSQTLRKTKTDKVDAKFITTLLFNSDQTPTALVSDEIRELKSLTRHRYRLIGQCAKLKVSVSRLLTILFPELGTLIWSIHQKSSYAMLLEFPSAHDISNCHLTKLTNLLSKTSKGKYGKDKAIALKNLASKSIGINSSGTSFELQQTIRIINYYLDEISILDKKIKELLIQMKTPLISIPGISYTLASIMLSEIGNISRFQTPAKLLAFAGLEPSVYQSGKFQATGTSMVKRGSTYLRWAIIQAARLVAMRDPTFKLYQEKKKNEGKHHYVAISHTSKKLLRVIFHLLKNNINFVPQN</sequence>
<accession>U7V4N1</accession>
<feature type="domain" description="Transposase IS116/IS110/IS902 C-terminal" evidence="2">
    <location>
        <begin position="268"/>
        <end position="350"/>
    </location>
</feature>
<dbReference type="EMBL" id="AXZF01000146">
    <property type="protein sequence ID" value="ERT66124.1"/>
    <property type="molecule type" value="Genomic_DNA"/>
</dbReference>
<reference evidence="3 4" key="1">
    <citation type="submission" date="2013-08" db="EMBL/GenBank/DDBJ databases">
        <authorList>
            <person name="Weinstock G."/>
            <person name="Sodergren E."/>
            <person name="Wylie T."/>
            <person name="Fulton L."/>
            <person name="Fulton R."/>
            <person name="Fronick C."/>
            <person name="O'Laughlin M."/>
            <person name="Godfrey J."/>
            <person name="Miner T."/>
            <person name="Herter B."/>
            <person name="Appelbaum E."/>
            <person name="Cordes M."/>
            <person name="Lek S."/>
            <person name="Wollam A."/>
            <person name="Pepin K.H."/>
            <person name="Palsikar V.B."/>
            <person name="Mitreva M."/>
            <person name="Wilson R.K."/>
        </authorList>
    </citation>
    <scope>NUCLEOTIDE SEQUENCE [LARGE SCALE GENOMIC DNA]</scope>
    <source>
        <strain evidence="3 4">ATCC BAA-474</strain>
    </source>
</reference>
<dbReference type="Pfam" id="PF02371">
    <property type="entry name" value="Transposase_20"/>
    <property type="match status" value="1"/>
</dbReference>
<comment type="caution">
    <text evidence="3">The sequence shown here is derived from an EMBL/GenBank/DDBJ whole genome shotgun (WGS) entry which is preliminary data.</text>
</comment>
<dbReference type="STRING" id="1319815.HMPREF0202_02682"/>
<dbReference type="PANTHER" id="PTHR33055">
    <property type="entry name" value="TRANSPOSASE FOR INSERTION SEQUENCE ELEMENT IS1111A"/>
    <property type="match status" value="1"/>
</dbReference>
<dbReference type="Pfam" id="PF01548">
    <property type="entry name" value="DEDD_Tnp_IS110"/>
    <property type="match status" value="1"/>
</dbReference>
<dbReference type="NCBIfam" id="NF033542">
    <property type="entry name" value="transpos_IS110"/>
    <property type="match status" value="1"/>
</dbReference>
<dbReference type="PANTHER" id="PTHR33055:SF15">
    <property type="entry name" value="TRANSPOSASE-RELATED"/>
    <property type="match status" value="1"/>
</dbReference>
<keyword evidence="4" id="KW-1185">Reference proteome</keyword>
<dbReference type="GO" id="GO:0004803">
    <property type="term" value="F:transposase activity"/>
    <property type="evidence" value="ECO:0007669"/>
    <property type="project" value="InterPro"/>
</dbReference>
<dbReference type="HOGENOM" id="CLU_036902_4_8_0"/>
<dbReference type="eggNOG" id="COG3547">
    <property type="taxonomic scope" value="Bacteria"/>
</dbReference>
<dbReference type="InterPro" id="IPR047650">
    <property type="entry name" value="Transpos_IS110"/>
</dbReference>
<dbReference type="GO" id="GO:0003677">
    <property type="term" value="F:DNA binding"/>
    <property type="evidence" value="ECO:0007669"/>
    <property type="project" value="InterPro"/>
</dbReference>
<evidence type="ECO:0000259" key="2">
    <source>
        <dbReference type="Pfam" id="PF02371"/>
    </source>
</evidence>
<dbReference type="RefSeq" id="WP_023052210.1">
    <property type="nucleotide sequence ID" value="NZ_CP173065.2"/>
</dbReference>
<feature type="domain" description="Transposase IS110-like N-terminal" evidence="1">
    <location>
        <begin position="4"/>
        <end position="162"/>
    </location>
</feature>
<proteinExistence type="predicted"/>
<evidence type="ECO:0000313" key="3">
    <source>
        <dbReference type="EMBL" id="ERT66124.1"/>
    </source>
</evidence>
<dbReference type="InterPro" id="IPR002525">
    <property type="entry name" value="Transp_IS110-like_N"/>
</dbReference>
<dbReference type="AlphaFoldDB" id="U7V4N1"/>
<organism evidence="3 4">
    <name type="scientific">Cetobacterium somerae ATCC BAA-474</name>
    <dbReference type="NCBI Taxonomy" id="1319815"/>
    <lineage>
        <taxon>Bacteria</taxon>
        <taxon>Fusobacteriati</taxon>
        <taxon>Fusobacteriota</taxon>
        <taxon>Fusobacteriia</taxon>
        <taxon>Fusobacteriales</taxon>
        <taxon>Fusobacteriaceae</taxon>
        <taxon>Cetobacterium</taxon>
    </lineage>
</organism>
<evidence type="ECO:0000259" key="1">
    <source>
        <dbReference type="Pfam" id="PF01548"/>
    </source>
</evidence>
<evidence type="ECO:0000313" key="4">
    <source>
        <dbReference type="Proteomes" id="UP000017081"/>
    </source>
</evidence>
<dbReference type="InterPro" id="IPR003346">
    <property type="entry name" value="Transposase_20"/>
</dbReference>
<name>U7V4N1_9FUSO</name>
<protein>
    <submittedName>
        <fullName evidence="3">Transposase</fullName>
    </submittedName>
</protein>
<dbReference type="GO" id="GO:0006313">
    <property type="term" value="P:DNA transposition"/>
    <property type="evidence" value="ECO:0007669"/>
    <property type="project" value="InterPro"/>
</dbReference>
<dbReference type="PATRIC" id="fig|1319815.3.peg.2567"/>
<dbReference type="Proteomes" id="UP000017081">
    <property type="component" value="Unassembled WGS sequence"/>
</dbReference>
<gene>
    <name evidence="3" type="ORF">HMPREF0202_02682</name>
</gene>